<dbReference type="Pfam" id="PF02301">
    <property type="entry name" value="HORMA"/>
    <property type="match status" value="1"/>
</dbReference>
<evidence type="ECO:0000259" key="7">
    <source>
        <dbReference type="PROSITE" id="PS50815"/>
    </source>
</evidence>
<dbReference type="AlphaFoldDB" id="A0ABD1DC16"/>
<sequence>MDYAINMVLYQRDVCPRGQFVTVSHYGMPLFVSRDYTTLNRLQNVLDYIQQVLPLLIPDIKVYLTLKDRATGRAIERWQFLIQNEDLAGPDWKDHKPVTTSRKNPARIQEEIRQTMKQITASISCLPVPPPNGIDWTMAVDVPEWVPIPPGWYRQPLDPIDNPQQLGLRPFSTGLHQMQTVVTYREEAARESSHPPFFWPPPPPHFACPLVRVIIIIPSKLSWFSSDPSSSS</sequence>
<dbReference type="InterPro" id="IPR036570">
    <property type="entry name" value="HORMA_dom_sf"/>
</dbReference>
<feature type="domain" description="HORMA" evidence="7">
    <location>
        <begin position="1"/>
        <end position="182"/>
    </location>
</feature>
<proteinExistence type="inferred from homology"/>
<dbReference type="SUPFAM" id="SSF56019">
    <property type="entry name" value="The spindle assembly checkpoint protein mad2"/>
    <property type="match status" value="1"/>
</dbReference>
<keyword evidence="6" id="KW-0131">Cell cycle</keyword>
<dbReference type="GO" id="GO:0051301">
    <property type="term" value="P:cell division"/>
    <property type="evidence" value="ECO:0007669"/>
    <property type="project" value="UniProtKB-KW"/>
</dbReference>
<dbReference type="EMBL" id="JBEHCU010006560">
    <property type="protein sequence ID" value="KAL1396830.1"/>
    <property type="molecule type" value="Genomic_DNA"/>
</dbReference>
<accession>A0ABD1DC16</accession>
<dbReference type="PROSITE" id="PS50815">
    <property type="entry name" value="HORMA"/>
    <property type="match status" value="1"/>
</dbReference>
<gene>
    <name evidence="8" type="ORF">pipiens_010229</name>
</gene>
<comment type="caution">
    <text evidence="8">The sequence shown here is derived from an EMBL/GenBank/DDBJ whole genome shotgun (WGS) entry which is preliminary data.</text>
</comment>
<evidence type="ECO:0000256" key="6">
    <source>
        <dbReference type="ARBA" id="ARBA00023306"/>
    </source>
</evidence>
<dbReference type="InterPro" id="IPR045091">
    <property type="entry name" value="Mad2-like"/>
</dbReference>
<evidence type="ECO:0000256" key="5">
    <source>
        <dbReference type="ARBA" id="ARBA00023242"/>
    </source>
</evidence>
<evidence type="ECO:0000256" key="3">
    <source>
        <dbReference type="ARBA" id="ARBA00022618"/>
    </source>
</evidence>
<dbReference type="PANTHER" id="PTHR11842">
    <property type="entry name" value="MITOTIC SPINDLE ASSEMBLY CHECKPOINT PROTEIN MAD2"/>
    <property type="match status" value="1"/>
</dbReference>
<evidence type="ECO:0000256" key="2">
    <source>
        <dbReference type="ARBA" id="ARBA00010348"/>
    </source>
</evidence>
<evidence type="ECO:0000256" key="1">
    <source>
        <dbReference type="ARBA" id="ARBA00004123"/>
    </source>
</evidence>
<evidence type="ECO:0000313" key="9">
    <source>
        <dbReference type="Proteomes" id="UP001562425"/>
    </source>
</evidence>
<name>A0ABD1DC16_CULPP</name>
<comment type="subcellular location">
    <subcellularLocation>
        <location evidence="1">Nucleus</location>
    </subcellularLocation>
</comment>
<keyword evidence="9" id="KW-1185">Reference proteome</keyword>
<organism evidence="8 9">
    <name type="scientific">Culex pipiens pipiens</name>
    <name type="common">Northern house mosquito</name>
    <dbReference type="NCBI Taxonomy" id="38569"/>
    <lineage>
        <taxon>Eukaryota</taxon>
        <taxon>Metazoa</taxon>
        <taxon>Ecdysozoa</taxon>
        <taxon>Arthropoda</taxon>
        <taxon>Hexapoda</taxon>
        <taxon>Insecta</taxon>
        <taxon>Pterygota</taxon>
        <taxon>Neoptera</taxon>
        <taxon>Endopterygota</taxon>
        <taxon>Diptera</taxon>
        <taxon>Nematocera</taxon>
        <taxon>Culicoidea</taxon>
        <taxon>Culicidae</taxon>
        <taxon>Culicinae</taxon>
        <taxon>Culicini</taxon>
        <taxon>Culex</taxon>
        <taxon>Culex</taxon>
    </lineage>
</organism>
<keyword evidence="4" id="KW-0498">Mitosis</keyword>
<evidence type="ECO:0000256" key="4">
    <source>
        <dbReference type="ARBA" id="ARBA00022776"/>
    </source>
</evidence>
<evidence type="ECO:0000313" key="8">
    <source>
        <dbReference type="EMBL" id="KAL1396830.1"/>
    </source>
</evidence>
<reference evidence="8 9" key="1">
    <citation type="submission" date="2024-05" db="EMBL/GenBank/DDBJ databases">
        <title>Culex pipiens pipiens assembly and annotation.</title>
        <authorList>
            <person name="Alout H."/>
            <person name="Durand T."/>
        </authorList>
    </citation>
    <scope>NUCLEOTIDE SEQUENCE [LARGE SCALE GENOMIC DNA]</scope>
    <source>
        <strain evidence="8">HA-2024</strain>
        <tissue evidence="8">Whole body</tissue>
    </source>
</reference>
<keyword evidence="3" id="KW-0132">Cell division</keyword>
<protein>
    <recommendedName>
        <fullName evidence="7">HORMA domain-containing protein</fullName>
    </recommendedName>
</protein>
<comment type="similarity">
    <text evidence="2">Belongs to the MAD2 family.</text>
</comment>
<dbReference type="Gene3D" id="3.30.900.10">
    <property type="entry name" value="HORMA domain"/>
    <property type="match status" value="1"/>
</dbReference>
<dbReference type="GO" id="GO:0005634">
    <property type="term" value="C:nucleus"/>
    <property type="evidence" value="ECO:0007669"/>
    <property type="project" value="UniProtKB-SubCell"/>
</dbReference>
<dbReference type="PANTHER" id="PTHR11842:SF11">
    <property type="entry name" value="MITOTIC SPINDLE ASSEMBLY CHECKPOINT PROTEIN MAD2A"/>
    <property type="match status" value="1"/>
</dbReference>
<keyword evidence="5" id="KW-0539">Nucleus</keyword>
<dbReference type="InterPro" id="IPR003511">
    <property type="entry name" value="HORMA_dom"/>
</dbReference>
<dbReference type="Proteomes" id="UP001562425">
    <property type="component" value="Unassembled WGS sequence"/>
</dbReference>